<dbReference type="Proteomes" id="UP000664417">
    <property type="component" value="Unassembled WGS sequence"/>
</dbReference>
<evidence type="ECO:0000256" key="2">
    <source>
        <dbReference type="ARBA" id="ARBA00022679"/>
    </source>
</evidence>
<evidence type="ECO:0000313" key="5">
    <source>
        <dbReference type="Proteomes" id="UP000664417"/>
    </source>
</evidence>
<dbReference type="InterPro" id="IPR001537">
    <property type="entry name" value="SpoU_MeTrfase"/>
</dbReference>
<evidence type="ECO:0000256" key="1">
    <source>
        <dbReference type="ARBA" id="ARBA00022603"/>
    </source>
</evidence>
<evidence type="ECO:0000259" key="3">
    <source>
        <dbReference type="Pfam" id="PF00588"/>
    </source>
</evidence>
<comment type="caution">
    <text evidence="4">The sequence shown here is derived from an EMBL/GenBank/DDBJ whole genome shotgun (WGS) entry which is preliminary data.</text>
</comment>
<dbReference type="GO" id="GO:0008173">
    <property type="term" value="F:RNA methyltransferase activity"/>
    <property type="evidence" value="ECO:0007669"/>
    <property type="project" value="InterPro"/>
</dbReference>
<reference evidence="4" key="1">
    <citation type="submission" date="2021-03" db="EMBL/GenBank/DDBJ databases">
        <authorList>
            <person name="Wang G."/>
        </authorList>
    </citation>
    <scope>NUCLEOTIDE SEQUENCE</scope>
    <source>
        <strain evidence="4">KCTC 12899</strain>
    </source>
</reference>
<dbReference type="GO" id="GO:0003723">
    <property type="term" value="F:RNA binding"/>
    <property type="evidence" value="ECO:0007669"/>
    <property type="project" value="InterPro"/>
</dbReference>
<dbReference type="InterPro" id="IPR029028">
    <property type="entry name" value="Alpha/beta_knot_MTases"/>
</dbReference>
<gene>
    <name evidence="4" type="ORF">J3U88_29525</name>
</gene>
<organism evidence="4 5">
    <name type="scientific">Acanthopleuribacter pedis</name>
    <dbReference type="NCBI Taxonomy" id="442870"/>
    <lineage>
        <taxon>Bacteria</taxon>
        <taxon>Pseudomonadati</taxon>
        <taxon>Acidobacteriota</taxon>
        <taxon>Holophagae</taxon>
        <taxon>Acanthopleuribacterales</taxon>
        <taxon>Acanthopleuribacteraceae</taxon>
        <taxon>Acanthopleuribacter</taxon>
    </lineage>
</organism>
<accession>A0A8J7QBP4</accession>
<dbReference type="EMBL" id="JAFREP010000040">
    <property type="protein sequence ID" value="MBO1322651.1"/>
    <property type="molecule type" value="Genomic_DNA"/>
</dbReference>
<proteinExistence type="predicted"/>
<dbReference type="RefSeq" id="WP_207862624.1">
    <property type="nucleotide sequence ID" value="NZ_JAFREP010000040.1"/>
</dbReference>
<dbReference type="AlphaFoldDB" id="A0A8J7QBP4"/>
<evidence type="ECO:0000313" key="4">
    <source>
        <dbReference type="EMBL" id="MBO1322651.1"/>
    </source>
</evidence>
<dbReference type="InterPro" id="IPR029026">
    <property type="entry name" value="tRNA_m1G_MTases_N"/>
</dbReference>
<dbReference type="CDD" id="cd18082">
    <property type="entry name" value="SpoU-like_family"/>
    <property type="match status" value="1"/>
</dbReference>
<keyword evidence="5" id="KW-1185">Reference proteome</keyword>
<protein>
    <submittedName>
        <fullName evidence="4">TrmH family RNA methyltransferase</fullName>
    </submittedName>
</protein>
<dbReference type="Gene3D" id="3.40.1280.10">
    <property type="match status" value="1"/>
</dbReference>
<dbReference type="Pfam" id="PF00588">
    <property type="entry name" value="SpoU_methylase"/>
    <property type="match status" value="1"/>
</dbReference>
<dbReference type="GO" id="GO:0006396">
    <property type="term" value="P:RNA processing"/>
    <property type="evidence" value="ECO:0007669"/>
    <property type="project" value="InterPro"/>
</dbReference>
<dbReference type="InterPro" id="IPR051259">
    <property type="entry name" value="rRNA_Methyltransferase"/>
</dbReference>
<keyword evidence="1 4" id="KW-0489">Methyltransferase</keyword>
<dbReference type="SUPFAM" id="SSF75217">
    <property type="entry name" value="alpha/beta knot"/>
    <property type="match status" value="1"/>
</dbReference>
<name>A0A8J7QBP4_9BACT</name>
<sequence>MEKSVSTISLRKWVKLNPRKQHQLLATWAEDHAELGPTFHARYTELCEAADLDRYQSPAWLSPAEARAALAGFHATIAGLDQQESETLPTTAWQPRFAVEVVLDQVHNPYNVGSILRLIDNFGLAGLTMSRPCPALDHPRLIRAARGSQAWLPVTVVDDLAARLAAEERPVYGLERDDQAVAVGDWQPSAPCVLLLGNERFGIADHLRPLCTQTVAIPMFGFKHSMNVSHAFAVAAQKMVENLERLK</sequence>
<feature type="domain" description="tRNA/rRNA methyltransferase SpoU type" evidence="3">
    <location>
        <begin position="99"/>
        <end position="236"/>
    </location>
</feature>
<dbReference type="GO" id="GO:0032259">
    <property type="term" value="P:methylation"/>
    <property type="evidence" value="ECO:0007669"/>
    <property type="project" value="UniProtKB-KW"/>
</dbReference>
<keyword evidence="2" id="KW-0808">Transferase</keyword>
<dbReference type="PANTHER" id="PTHR43191">
    <property type="entry name" value="RRNA METHYLTRANSFERASE 3"/>
    <property type="match status" value="1"/>
</dbReference>
<dbReference type="PANTHER" id="PTHR43191:SF2">
    <property type="entry name" value="RRNA METHYLTRANSFERASE 3, MITOCHONDRIAL"/>
    <property type="match status" value="1"/>
</dbReference>